<comment type="caution">
    <text evidence="2">The sequence shown here is derived from an EMBL/GenBank/DDBJ whole genome shotgun (WGS) entry which is preliminary data.</text>
</comment>
<dbReference type="Gene3D" id="3.60.21.10">
    <property type="match status" value="2"/>
</dbReference>
<reference evidence="2 3" key="1">
    <citation type="submission" date="2024-09" db="EMBL/GenBank/DDBJ databases">
        <title>The Natural Products Discovery Center: Release of the First 8490 Sequenced Strains for Exploring Actinobacteria Biosynthetic Diversity.</title>
        <authorList>
            <person name="Kalkreuter E."/>
            <person name="Kautsar S.A."/>
            <person name="Yang D."/>
            <person name="Bader C.D."/>
            <person name="Teijaro C.N."/>
            <person name="Fluegel L."/>
            <person name="Davis C.M."/>
            <person name="Simpson J.R."/>
            <person name="Lauterbach L."/>
            <person name="Steele A.D."/>
            <person name="Gui C."/>
            <person name="Meng S."/>
            <person name="Li G."/>
            <person name="Viehrig K."/>
            <person name="Ye F."/>
            <person name="Su P."/>
            <person name="Kiefer A.F."/>
            <person name="Nichols A."/>
            <person name="Cepeda A.J."/>
            <person name="Yan W."/>
            <person name="Fan B."/>
            <person name="Jiang Y."/>
            <person name="Adhikari A."/>
            <person name="Zheng C.-J."/>
            <person name="Schuster L."/>
            <person name="Cowan T.M."/>
            <person name="Smanski M.J."/>
            <person name="Chevrette M.G."/>
            <person name="De Carvalho L.P.S."/>
            <person name="Shen B."/>
        </authorList>
    </citation>
    <scope>NUCLEOTIDE SEQUENCE [LARGE SCALE GENOMIC DNA]</scope>
    <source>
        <strain evidence="2 3">NPDC056472</strain>
    </source>
</reference>
<dbReference type="EMBL" id="JBHTRV010000048">
    <property type="protein sequence ID" value="MFE5985329.1"/>
    <property type="molecule type" value="Genomic_DNA"/>
</dbReference>
<accession>A0ABW6J941</accession>
<feature type="region of interest" description="Disordered" evidence="1">
    <location>
        <begin position="195"/>
        <end position="214"/>
    </location>
</feature>
<evidence type="ECO:0000313" key="3">
    <source>
        <dbReference type="Proteomes" id="UP001600424"/>
    </source>
</evidence>
<dbReference type="InterPro" id="IPR029052">
    <property type="entry name" value="Metallo-depent_PP-like"/>
</dbReference>
<dbReference type="SUPFAM" id="SSF56300">
    <property type="entry name" value="Metallo-dependent phosphatases"/>
    <property type="match status" value="1"/>
</dbReference>
<name>A0ABW6J941_STRWE</name>
<keyword evidence="3" id="KW-1185">Reference proteome</keyword>
<evidence type="ECO:0000313" key="2">
    <source>
        <dbReference type="EMBL" id="MFE5985329.1"/>
    </source>
</evidence>
<dbReference type="InterPro" id="IPR006179">
    <property type="entry name" value="5_nucleotidase/apyrase"/>
</dbReference>
<organism evidence="2 3">
    <name type="scientific">Streptomyces wedmorensis</name>
    <dbReference type="NCBI Taxonomy" id="43759"/>
    <lineage>
        <taxon>Bacteria</taxon>
        <taxon>Bacillati</taxon>
        <taxon>Actinomycetota</taxon>
        <taxon>Actinomycetes</taxon>
        <taxon>Kitasatosporales</taxon>
        <taxon>Streptomycetaceae</taxon>
        <taxon>Streptomyces</taxon>
    </lineage>
</organism>
<evidence type="ECO:0000256" key="1">
    <source>
        <dbReference type="SAM" id="MobiDB-lite"/>
    </source>
</evidence>
<evidence type="ECO:0008006" key="4">
    <source>
        <dbReference type="Google" id="ProtNLM"/>
    </source>
</evidence>
<proteinExistence type="predicted"/>
<protein>
    <recommendedName>
        <fullName evidence="4">Calcineurin-like phosphoesterase domain-containing protein</fullName>
    </recommendedName>
</protein>
<sequence>MIGGSPLLSALFHDEPTIDALERLGLGVSSVGNHEFDEGPAELRRIVDGGCHPEDGCSPGAINAAMIRDVEFHDELPVIERYSRELPRQDVRAQVVLIHEGESVKGQAGAGCDDGGPGAKLGGRIKEIAERAVPAVDLIVSGHSHFSYECTVKVALNEFLANGGNGFTVFGDITAREGGEVTDLNALVNHLETTTSATSPAAPPAPGRITFVAR</sequence>
<gene>
    <name evidence="2" type="ORF">ACFQ63_37225</name>
</gene>
<dbReference type="PANTHER" id="PTHR11575:SF24">
    <property type="entry name" value="5'-NUCLEOTIDASE"/>
    <property type="match status" value="1"/>
</dbReference>
<dbReference type="RefSeq" id="WP_386253926.1">
    <property type="nucleotide sequence ID" value="NZ_JBHTRV010000048.1"/>
</dbReference>
<dbReference type="Proteomes" id="UP001600424">
    <property type="component" value="Unassembled WGS sequence"/>
</dbReference>
<dbReference type="PANTHER" id="PTHR11575">
    <property type="entry name" value="5'-NUCLEOTIDASE-RELATED"/>
    <property type="match status" value="1"/>
</dbReference>